<dbReference type="AlphaFoldDB" id="A0A402CRC7"/>
<keyword evidence="5" id="KW-0472">Membrane</keyword>
<dbReference type="OrthoDB" id="9768885at2"/>
<dbReference type="PANTHER" id="PTHR11958:SF63">
    <property type="entry name" value="AMINO ACID TRANSPORTER"/>
    <property type="match status" value="1"/>
</dbReference>
<keyword evidence="7" id="KW-1185">Reference proteome</keyword>
<dbReference type="FunCoup" id="A0A402CRC7">
    <property type="interactions" value="138"/>
</dbReference>
<keyword evidence="2" id="KW-0813">Transport</keyword>
<dbReference type="Pfam" id="PF00375">
    <property type="entry name" value="SDF"/>
    <property type="match status" value="1"/>
</dbReference>
<comment type="subcellular location">
    <subcellularLocation>
        <location evidence="1">Membrane</location>
        <topology evidence="1">Multi-pass membrane protein</topology>
    </subcellularLocation>
</comment>
<evidence type="ECO:0000256" key="5">
    <source>
        <dbReference type="ARBA" id="ARBA00023136"/>
    </source>
</evidence>
<name>A0A402CRC7_9BACT</name>
<keyword evidence="3" id="KW-0812">Transmembrane</keyword>
<dbReference type="InterPro" id="IPR001991">
    <property type="entry name" value="Na-dicarboxylate_symporter"/>
</dbReference>
<evidence type="ECO:0000313" key="7">
    <source>
        <dbReference type="Proteomes" id="UP000287394"/>
    </source>
</evidence>
<gene>
    <name evidence="6" type="ORF">CCAX7_65580</name>
</gene>
<evidence type="ECO:0000256" key="4">
    <source>
        <dbReference type="ARBA" id="ARBA00022989"/>
    </source>
</evidence>
<dbReference type="SUPFAM" id="SSF118215">
    <property type="entry name" value="Proton glutamate symport protein"/>
    <property type="match status" value="1"/>
</dbReference>
<proteinExistence type="predicted"/>
<evidence type="ECO:0000313" key="6">
    <source>
        <dbReference type="EMBL" id="BDI34507.1"/>
    </source>
</evidence>
<dbReference type="Gene3D" id="1.10.3860.10">
    <property type="entry name" value="Sodium:dicarboxylate symporter"/>
    <property type="match status" value="1"/>
</dbReference>
<dbReference type="PRINTS" id="PR00173">
    <property type="entry name" value="EDTRNSPORT"/>
</dbReference>
<dbReference type="Proteomes" id="UP000287394">
    <property type="component" value="Chromosome"/>
</dbReference>
<organism evidence="6 7">
    <name type="scientific">Capsulimonas corticalis</name>
    <dbReference type="NCBI Taxonomy" id="2219043"/>
    <lineage>
        <taxon>Bacteria</taxon>
        <taxon>Bacillati</taxon>
        <taxon>Armatimonadota</taxon>
        <taxon>Armatimonadia</taxon>
        <taxon>Capsulimonadales</taxon>
        <taxon>Capsulimonadaceae</taxon>
        <taxon>Capsulimonas</taxon>
    </lineage>
</organism>
<dbReference type="InterPro" id="IPR036458">
    <property type="entry name" value="Na:dicarbo_symporter_sf"/>
</dbReference>
<dbReference type="InterPro" id="IPR050746">
    <property type="entry name" value="DAACS"/>
</dbReference>
<dbReference type="GO" id="GO:0015293">
    <property type="term" value="F:symporter activity"/>
    <property type="evidence" value="ECO:0007669"/>
    <property type="project" value="InterPro"/>
</dbReference>
<accession>A0A402CRC7</accession>
<dbReference type="RefSeq" id="WP_119319864.1">
    <property type="nucleotide sequence ID" value="NZ_AP025739.1"/>
</dbReference>
<keyword evidence="4" id="KW-1133">Transmembrane helix</keyword>
<reference evidence="6 7" key="1">
    <citation type="journal article" date="2019" name="Int. J. Syst. Evol. Microbiol.">
        <title>Capsulimonas corticalis gen. nov., sp. nov., an aerobic capsulated bacterium, of a novel bacterial order, Capsulimonadales ord. nov., of the class Armatimonadia of the phylum Armatimonadetes.</title>
        <authorList>
            <person name="Li J."/>
            <person name="Kudo C."/>
            <person name="Tonouchi A."/>
        </authorList>
    </citation>
    <scope>NUCLEOTIDE SEQUENCE [LARGE SCALE GENOMIC DNA]</scope>
    <source>
        <strain evidence="6 7">AX-7</strain>
    </source>
</reference>
<dbReference type="EMBL" id="AP025739">
    <property type="protein sequence ID" value="BDI34507.1"/>
    <property type="molecule type" value="Genomic_DNA"/>
</dbReference>
<evidence type="ECO:0000256" key="3">
    <source>
        <dbReference type="ARBA" id="ARBA00022692"/>
    </source>
</evidence>
<dbReference type="KEGG" id="ccot:CCAX7_65580"/>
<sequence>MSSHQPPASDDHTPARGFLGLYRRTPLYVRIMISLALGIVAGELLGHRAQTFKPFSDLVLQMLRLLATPLIFIAVAHALLKADVNGRTAGRLAYLLISNTTVAIIIGLIVVNVIQPGKWAHLHPPTTTISTLPFDPARDLLDKIPANLIDPFQKNEIISIIILAVAFGLAMRIVRKRQQTEGKTAYLDVESALDVGFQLVMVILHWIFDLVPIAVFAVVARTVGTSGIQPILSMGAFVICVLLALALQSTFYLIRLRFSSWVRPGRFLRGGTDALMMAFSTASSAATLPITYGCVKDKMGVREESAGVGVMVGGTFNHDGTALYEAMVALFISQALGMHLGLGQQVIVVFMAIIASVGAAGIPEAGLVTMLAVFAAVHLPAEYIPLLLPMDWFLDRCRTAVTVMGDMTVTCILDGKTPPDAPKAAPIVEKEEELALV</sequence>
<evidence type="ECO:0000256" key="1">
    <source>
        <dbReference type="ARBA" id="ARBA00004141"/>
    </source>
</evidence>
<dbReference type="PANTHER" id="PTHR11958">
    <property type="entry name" value="SODIUM/DICARBOXYLATE SYMPORTER-RELATED"/>
    <property type="match status" value="1"/>
</dbReference>
<protein>
    <submittedName>
        <fullName evidence="6">Dicarboxylate:amino acid:cation symporter DAACS family protein</fullName>
    </submittedName>
</protein>
<evidence type="ECO:0000256" key="2">
    <source>
        <dbReference type="ARBA" id="ARBA00022448"/>
    </source>
</evidence>
<dbReference type="GO" id="GO:0016020">
    <property type="term" value="C:membrane"/>
    <property type="evidence" value="ECO:0007669"/>
    <property type="project" value="UniProtKB-SubCell"/>
</dbReference>